<dbReference type="AlphaFoldDB" id="A8CLR1"/>
<reference evidence="5" key="1">
    <citation type="journal article" date="2008" name="PLoS ONE">
        <title>Diversity and evolution of coral fluorescent proteins.</title>
        <authorList>
            <person name="Alieva N.O."/>
            <person name="Konzen K.A."/>
            <person name="Field S.F."/>
            <person name="Meleshkevitch E.A."/>
            <person name="Hunt M.E."/>
            <person name="Beltran-Ramirez V."/>
            <person name="Miller D.J."/>
            <person name="Wiedenmann J."/>
            <person name="Salih A."/>
            <person name="Matz M.V."/>
        </authorList>
    </citation>
    <scope>NUCLEOTIDE SEQUENCE</scope>
</reference>
<dbReference type="InterPro" id="IPR000786">
    <property type="entry name" value="Green_fluorescent_prot"/>
</dbReference>
<dbReference type="GO" id="GO:0006091">
    <property type="term" value="P:generation of precursor metabolites and energy"/>
    <property type="evidence" value="ECO:0007669"/>
    <property type="project" value="InterPro"/>
</dbReference>
<dbReference type="InterPro" id="IPR011584">
    <property type="entry name" value="GFP-related"/>
</dbReference>
<sequence length="220" mass="24419">MALSKQGIQTDMKMTYSMEGCVNGHNFTVKGGGDGNPYEGHQELRLCITMAKGEPVPFAFDILSAAFCYGNRCFTKYPDEIRDYFKQAFPGGLSWERSMAFEDGASAAVTAEISLEGDCFEHECEFVGVNFPANGPVMQKKTQGWETSTEKMTAHGKVVQGNVPMFLKLEGGGRHRCDFRTTYKAKKDVKMPNSHFITHCLVRKGDGNNTELIEDAEARN</sequence>
<dbReference type="EMBL" id="DQ206385">
    <property type="protein sequence ID" value="ABB17958.1"/>
    <property type="molecule type" value="mRNA"/>
</dbReference>
<keyword evidence="4" id="KW-0599">Photoprotein</keyword>
<dbReference type="Gene3D" id="2.40.155.10">
    <property type="entry name" value="Green fluorescent protein"/>
    <property type="match status" value="1"/>
</dbReference>
<dbReference type="InterPro" id="IPR009017">
    <property type="entry name" value="GFP"/>
</dbReference>
<proteinExistence type="evidence at transcript level"/>
<dbReference type="Pfam" id="PF01353">
    <property type="entry name" value="GFP"/>
    <property type="match status" value="1"/>
</dbReference>
<evidence type="ECO:0000313" key="5">
    <source>
        <dbReference type="EMBL" id="ABB17958.1"/>
    </source>
</evidence>
<keyword evidence="2" id="KW-0157">Chromophore</keyword>
<dbReference type="SUPFAM" id="SSF54511">
    <property type="entry name" value="GFP-like"/>
    <property type="match status" value="1"/>
</dbReference>
<evidence type="ECO:0000256" key="3">
    <source>
        <dbReference type="ARBA" id="ARBA00023223"/>
    </source>
</evidence>
<keyword evidence="3" id="KW-0455">Luminescence</keyword>
<dbReference type="SMR" id="A8CLR1"/>
<comment type="similarity">
    <text evidence="1">Belongs to the GFP family.</text>
</comment>
<dbReference type="Gene3D" id="3.30.1300.40">
    <property type="match status" value="1"/>
</dbReference>
<dbReference type="GO" id="GO:0008218">
    <property type="term" value="P:bioluminescence"/>
    <property type="evidence" value="ECO:0007669"/>
    <property type="project" value="UniProtKB-KW"/>
</dbReference>
<protein>
    <submittedName>
        <fullName evidence="5">Green fluorescent GFP-like protein</fullName>
    </submittedName>
</protein>
<organism evidence="5">
    <name type="scientific">Eusmilia fastigiata</name>
    <dbReference type="NCBI Taxonomy" id="214972"/>
    <lineage>
        <taxon>Eukaryota</taxon>
        <taxon>Metazoa</taxon>
        <taxon>Cnidaria</taxon>
        <taxon>Anthozoa</taxon>
        <taxon>Hexacorallia</taxon>
        <taxon>Scleractinia</taxon>
        <taxon>Faviina</taxon>
        <taxon>Meandrinidae</taxon>
        <taxon>Eusmilia</taxon>
    </lineage>
</organism>
<evidence type="ECO:0000256" key="1">
    <source>
        <dbReference type="ARBA" id="ARBA00008949"/>
    </source>
</evidence>
<accession>A8CLR1</accession>
<evidence type="ECO:0000256" key="2">
    <source>
        <dbReference type="ARBA" id="ARBA00022991"/>
    </source>
</evidence>
<name>A8CLR1_9CNID</name>
<dbReference type="PRINTS" id="PR01229">
    <property type="entry name" value="GFLUORESCENT"/>
</dbReference>
<evidence type="ECO:0000256" key="4">
    <source>
        <dbReference type="ARBA" id="ARBA00023262"/>
    </source>
</evidence>